<dbReference type="EMBL" id="JENX01000125">
    <property type="protein sequence ID" value="KEI14017.1"/>
    <property type="molecule type" value="Genomic_DNA"/>
</dbReference>
<organism evidence="1 2">
    <name type="scientific">Clostridium haemolyticum NCTC 9693</name>
    <dbReference type="NCBI Taxonomy" id="1443114"/>
    <lineage>
        <taxon>Bacteria</taxon>
        <taxon>Bacillati</taxon>
        <taxon>Bacillota</taxon>
        <taxon>Clostridia</taxon>
        <taxon>Eubacteriales</taxon>
        <taxon>Clostridiaceae</taxon>
        <taxon>Clostridium</taxon>
    </lineage>
</organism>
<keyword evidence="2" id="KW-1185">Reference proteome</keyword>
<accession>A0ABR4TAS8</accession>
<geneLocation type="plasmid" evidence="1 2">
    <name>p1Ch9693</name>
</geneLocation>
<gene>
    <name evidence="1" type="ORF">Z960_p0011</name>
</gene>
<evidence type="ECO:0000313" key="2">
    <source>
        <dbReference type="Proteomes" id="UP000027937"/>
    </source>
</evidence>
<protein>
    <submittedName>
        <fullName evidence="1">Uncharacterized protein</fullName>
    </submittedName>
</protein>
<name>A0ABR4TAS8_CLOHA</name>
<proteinExistence type="predicted"/>
<keyword evidence="1" id="KW-0614">Plasmid</keyword>
<evidence type="ECO:0000313" key="1">
    <source>
        <dbReference type="EMBL" id="KEI14017.1"/>
    </source>
</evidence>
<dbReference type="RefSeq" id="WP_039230468.1">
    <property type="nucleotide sequence ID" value="NZ_CM003349.1"/>
</dbReference>
<sequence length="270" mass="31849">MSSINEKLKDYTKVILMSHFQEIIRDNLNLNRGLNGSIITESLIIKASEFEDFRLINLLNKIRYIEDKLTFLEMVERIKNLIPNMRLIQRIDKNTVASEDRLKCYKNFGIICFEDNYFAESKDEIVGQYINNFSNKNLIDALQDYMLSYSILDNISNKKLIDMCYHIIKNIKNTQEILTNDGCIWAFEELIIRDLTDDYKRICNTINRLFIAESRFFNSGKKNDFSTKTDETLYFLASCKAVHTNFKMGLIKNTGRYEEIFKEVFPNFKC</sequence>
<reference evidence="2" key="1">
    <citation type="journal article" date="2014" name="PLoS ONE">
        <title>Plasmidome interchange between Clostridium botulinum, Clostridium novyi and Clostridium haemolyticum converts strains of independent lineages into distinctly different pathogens.</title>
        <authorList>
            <person name="Skarin H."/>
            <person name="Segerman B."/>
        </authorList>
    </citation>
    <scope>NUCLEOTIDE SEQUENCE [LARGE SCALE GENOMIC DNA]</scope>
    <source>
        <strain evidence="2">NCTC 9693</strain>
    </source>
</reference>
<dbReference type="Proteomes" id="UP000027937">
    <property type="component" value="Plasmid p1Ch9693"/>
</dbReference>
<comment type="caution">
    <text evidence="1">The sequence shown here is derived from an EMBL/GenBank/DDBJ whole genome shotgun (WGS) entry which is preliminary data.</text>
</comment>